<evidence type="ECO:0000313" key="2">
    <source>
        <dbReference type="Proteomes" id="UP000015454"/>
    </source>
</evidence>
<dbReference type="AlphaFoldDB" id="T0GFY4"/>
<organism evidence="1 2">
    <name type="scientific">Leptospira broomii serovar Hurstbridge str. 5399</name>
    <dbReference type="NCBI Taxonomy" id="1049789"/>
    <lineage>
        <taxon>Bacteria</taxon>
        <taxon>Pseudomonadati</taxon>
        <taxon>Spirochaetota</taxon>
        <taxon>Spirochaetia</taxon>
        <taxon>Leptospirales</taxon>
        <taxon>Leptospiraceae</taxon>
        <taxon>Leptospira</taxon>
    </lineage>
</organism>
<evidence type="ECO:0000313" key="1">
    <source>
        <dbReference type="EMBL" id="EQA45749.1"/>
    </source>
</evidence>
<gene>
    <name evidence="1" type="ORF">LEP1GSC050_2360</name>
</gene>
<accession>T0GFY4</accession>
<dbReference type="EMBL" id="AHMO02000008">
    <property type="protein sequence ID" value="EQA45749.1"/>
    <property type="molecule type" value="Genomic_DNA"/>
</dbReference>
<reference evidence="1" key="1">
    <citation type="submission" date="2013-05" db="EMBL/GenBank/DDBJ databases">
        <authorList>
            <person name="Harkins D.M."/>
            <person name="Durkin A.S."/>
            <person name="Brinkac L.M."/>
            <person name="Haft D.H."/>
            <person name="Selengut J.D."/>
            <person name="Sanka R."/>
            <person name="DePew J."/>
            <person name="Purushe J."/>
            <person name="Hartskeerl R.A."/>
            <person name="Ahmed A."/>
            <person name="van der Linden H."/>
            <person name="Goris M.G.A."/>
            <person name="Vinetz J.M."/>
            <person name="Sutton G.G."/>
            <person name="Nierman W.C."/>
            <person name="Fouts D.E."/>
        </authorList>
    </citation>
    <scope>NUCLEOTIDE SEQUENCE [LARGE SCALE GENOMIC DNA]</scope>
    <source>
        <strain evidence="1">5399</strain>
    </source>
</reference>
<proteinExistence type="predicted"/>
<comment type="caution">
    <text evidence="1">The sequence shown here is derived from an EMBL/GenBank/DDBJ whole genome shotgun (WGS) entry which is preliminary data.</text>
</comment>
<dbReference type="Proteomes" id="UP000015454">
    <property type="component" value="Unassembled WGS sequence"/>
</dbReference>
<keyword evidence="2" id="KW-1185">Reference proteome</keyword>
<protein>
    <submittedName>
        <fullName evidence="1">Uncharacterized protein</fullName>
    </submittedName>
</protein>
<sequence length="41" mass="4941">MFWKTEILKSDSIQIKGSFLRHRILEFYPDRNSIGFFPPKP</sequence>
<name>T0GFY4_9LEPT</name>